<comment type="caution">
    <text evidence="6">The sequence shown here is derived from an EMBL/GenBank/DDBJ whole genome shotgun (WGS) entry which is preliminary data.</text>
</comment>
<protein>
    <submittedName>
        <fullName evidence="6">TetR/AcrR family transcriptional regulator</fullName>
    </submittedName>
</protein>
<dbReference type="Pfam" id="PF00440">
    <property type="entry name" value="TetR_N"/>
    <property type="match status" value="1"/>
</dbReference>
<dbReference type="GO" id="GO:0003700">
    <property type="term" value="F:DNA-binding transcription factor activity"/>
    <property type="evidence" value="ECO:0007669"/>
    <property type="project" value="TreeGrafter"/>
</dbReference>
<evidence type="ECO:0000313" key="7">
    <source>
        <dbReference type="Proteomes" id="UP000321034"/>
    </source>
</evidence>
<dbReference type="InterPro" id="IPR009057">
    <property type="entry name" value="Homeodomain-like_sf"/>
</dbReference>
<evidence type="ECO:0000256" key="4">
    <source>
        <dbReference type="PROSITE-ProRule" id="PRU00335"/>
    </source>
</evidence>
<dbReference type="InterPro" id="IPR001647">
    <property type="entry name" value="HTH_TetR"/>
</dbReference>
<dbReference type="GO" id="GO:0000976">
    <property type="term" value="F:transcription cis-regulatory region binding"/>
    <property type="evidence" value="ECO:0007669"/>
    <property type="project" value="TreeGrafter"/>
</dbReference>
<dbReference type="EMBL" id="VRSV01000002">
    <property type="protein sequence ID" value="TXK09946.1"/>
    <property type="molecule type" value="Genomic_DNA"/>
</dbReference>
<feature type="DNA-binding region" description="H-T-H motif" evidence="4">
    <location>
        <begin position="30"/>
        <end position="49"/>
    </location>
</feature>
<organism evidence="6 7">
    <name type="scientific">Microbacterium hatanonis</name>
    <dbReference type="NCBI Taxonomy" id="404366"/>
    <lineage>
        <taxon>Bacteria</taxon>
        <taxon>Bacillati</taxon>
        <taxon>Actinomycetota</taxon>
        <taxon>Actinomycetes</taxon>
        <taxon>Micrococcales</taxon>
        <taxon>Microbacteriaceae</taxon>
        <taxon>Microbacterium</taxon>
    </lineage>
</organism>
<dbReference type="OrthoDB" id="3825402at2"/>
<keyword evidence="3" id="KW-0804">Transcription</keyword>
<dbReference type="RefSeq" id="WP_147895145.1">
    <property type="nucleotide sequence ID" value="NZ_BAAANR010000001.1"/>
</dbReference>
<proteinExistence type="predicted"/>
<accession>A0A5C8HYA7</accession>
<dbReference type="AlphaFoldDB" id="A0A5C8HYA7"/>
<feature type="domain" description="HTH tetR-type" evidence="5">
    <location>
        <begin position="7"/>
        <end position="67"/>
    </location>
</feature>
<reference evidence="6 7" key="1">
    <citation type="submission" date="2019-08" db="EMBL/GenBank/DDBJ databases">
        <authorList>
            <person name="Dong K."/>
        </authorList>
    </citation>
    <scope>NUCLEOTIDE SEQUENCE [LARGE SCALE GENOMIC DNA]</scope>
    <source>
        <strain evidence="6 7">JCM14558</strain>
    </source>
</reference>
<dbReference type="PROSITE" id="PS50977">
    <property type="entry name" value="HTH_TETR_2"/>
    <property type="match status" value="1"/>
</dbReference>
<dbReference type="PANTHER" id="PTHR30055">
    <property type="entry name" value="HTH-TYPE TRANSCRIPTIONAL REGULATOR RUTR"/>
    <property type="match status" value="1"/>
</dbReference>
<gene>
    <name evidence="6" type="ORF">FVP77_13790</name>
</gene>
<keyword evidence="2 4" id="KW-0238">DNA-binding</keyword>
<evidence type="ECO:0000313" key="6">
    <source>
        <dbReference type="EMBL" id="TXK09946.1"/>
    </source>
</evidence>
<dbReference type="Proteomes" id="UP000321034">
    <property type="component" value="Unassembled WGS sequence"/>
</dbReference>
<evidence type="ECO:0000256" key="3">
    <source>
        <dbReference type="ARBA" id="ARBA00023163"/>
    </source>
</evidence>
<keyword evidence="1" id="KW-0805">Transcription regulation</keyword>
<sequence>MRQAEAARTRAAIVDAAASLFSRDGYPATTMTSIAREAGVSVQSVRLAGTKAALLVAAFERTFAGDEGRHSLSERPAMAEIMARSDSADALRGWLDYVAEANRRTAGLTQAMAVAAETDPVARAAVADLDARRRADIGLAARWAEERGMLPADAVEEATDELNHLVGPETYDFFVRRSGWGDVRYRAWMERALMSLIERWRTASII</sequence>
<keyword evidence="7" id="KW-1185">Reference proteome</keyword>
<dbReference type="PANTHER" id="PTHR30055:SF234">
    <property type="entry name" value="HTH-TYPE TRANSCRIPTIONAL REGULATOR BETI"/>
    <property type="match status" value="1"/>
</dbReference>
<dbReference type="Gene3D" id="1.10.357.10">
    <property type="entry name" value="Tetracycline Repressor, domain 2"/>
    <property type="match status" value="1"/>
</dbReference>
<evidence type="ECO:0000256" key="2">
    <source>
        <dbReference type="ARBA" id="ARBA00023125"/>
    </source>
</evidence>
<dbReference type="SUPFAM" id="SSF46689">
    <property type="entry name" value="Homeodomain-like"/>
    <property type="match status" value="1"/>
</dbReference>
<evidence type="ECO:0000256" key="1">
    <source>
        <dbReference type="ARBA" id="ARBA00023015"/>
    </source>
</evidence>
<dbReference type="InterPro" id="IPR050109">
    <property type="entry name" value="HTH-type_TetR-like_transc_reg"/>
</dbReference>
<name>A0A5C8HYA7_9MICO</name>
<evidence type="ECO:0000259" key="5">
    <source>
        <dbReference type="PROSITE" id="PS50977"/>
    </source>
</evidence>